<gene>
    <name evidence="1" type="ORF">S01H4_23373</name>
</gene>
<evidence type="ECO:0000313" key="1">
    <source>
        <dbReference type="EMBL" id="GAG77475.1"/>
    </source>
</evidence>
<feature type="non-terminal residue" evidence="1">
    <location>
        <position position="1"/>
    </location>
</feature>
<dbReference type="AlphaFoldDB" id="X1A5S1"/>
<organism evidence="1">
    <name type="scientific">marine sediment metagenome</name>
    <dbReference type="NCBI Taxonomy" id="412755"/>
    <lineage>
        <taxon>unclassified sequences</taxon>
        <taxon>metagenomes</taxon>
        <taxon>ecological metagenomes</taxon>
    </lineage>
</organism>
<name>X1A5S1_9ZZZZ</name>
<protein>
    <submittedName>
        <fullName evidence="1">Uncharacterized protein</fullName>
    </submittedName>
</protein>
<dbReference type="InterPro" id="IPR017850">
    <property type="entry name" value="Alkaline_phosphatase_core_sf"/>
</dbReference>
<dbReference type="EMBL" id="BART01010834">
    <property type="protein sequence ID" value="GAG77475.1"/>
    <property type="molecule type" value="Genomic_DNA"/>
</dbReference>
<proteinExistence type="predicted"/>
<comment type="caution">
    <text evidence="1">The sequence shown here is derived from an EMBL/GenBank/DDBJ whole genome shotgun (WGS) entry which is preliminary data.</text>
</comment>
<sequence>KTKYTYETQDLLGYEKYEETQVLLDNKGHTIDEWVPATLYTDFINIVDQLPRYFKNPRCCDIMVSTKGEYCFNYEHGKTTGISPYSHDIASRKSMLVPLIIGGSLEIPKIELAYCKTTDIVPTLLELLGKNPHSSVIGKSVLSYKQQG</sequence>
<accession>X1A5S1</accession>
<reference evidence="1" key="1">
    <citation type="journal article" date="2014" name="Front. Microbiol.">
        <title>High frequency of phylogenetically diverse reductive dehalogenase-homologous genes in deep subseafloor sedimentary metagenomes.</title>
        <authorList>
            <person name="Kawai M."/>
            <person name="Futagami T."/>
            <person name="Toyoda A."/>
            <person name="Takaki Y."/>
            <person name="Nishi S."/>
            <person name="Hori S."/>
            <person name="Arai W."/>
            <person name="Tsubouchi T."/>
            <person name="Morono Y."/>
            <person name="Uchiyama I."/>
            <person name="Ito T."/>
            <person name="Fujiyama A."/>
            <person name="Inagaki F."/>
            <person name="Takami H."/>
        </authorList>
    </citation>
    <scope>NUCLEOTIDE SEQUENCE</scope>
    <source>
        <strain evidence="1">Expedition CK06-06</strain>
    </source>
</reference>
<dbReference type="SUPFAM" id="SSF53649">
    <property type="entry name" value="Alkaline phosphatase-like"/>
    <property type="match status" value="1"/>
</dbReference>